<evidence type="ECO:0000259" key="13">
    <source>
        <dbReference type="Pfam" id="PF09335"/>
    </source>
</evidence>
<keyword evidence="7" id="KW-1015">Disulfide bond</keyword>
<reference evidence="15" key="1">
    <citation type="submission" date="2016-10" db="EMBL/GenBank/DDBJ databases">
        <authorList>
            <person name="Varghese N."/>
            <person name="Submissions S."/>
        </authorList>
    </citation>
    <scope>NUCLEOTIDE SEQUENCE [LARGE SCALE GENOMIC DNA]</scope>
    <source>
        <strain evidence="15">DSM 18887</strain>
    </source>
</reference>
<accession>A0A1H9IEP6</accession>
<dbReference type="RefSeq" id="WP_091358683.1">
    <property type="nucleotide sequence ID" value="NZ_AP025284.1"/>
</dbReference>
<evidence type="ECO:0000256" key="2">
    <source>
        <dbReference type="ARBA" id="ARBA00007532"/>
    </source>
</evidence>
<evidence type="ECO:0000256" key="6">
    <source>
        <dbReference type="ARBA" id="ARBA00023002"/>
    </source>
</evidence>
<keyword evidence="10" id="KW-0812">Transmembrane</keyword>
<name>A0A1H9IEP6_9GAMM</name>
<feature type="domain" description="Pyridine nucleotide-disulphide oxidoreductase dimerisation" evidence="11">
    <location>
        <begin position="577"/>
        <end position="681"/>
    </location>
</feature>
<dbReference type="InterPro" id="IPR032816">
    <property type="entry name" value="VTT_dom"/>
</dbReference>
<dbReference type="Pfam" id="PF09335">
    <property type="entry name" value="VTT_dom"/>
    <property type="match status" value="1"/>
</dbReference>
<dbReference type="OrthoDB" id="9800167at2"/>
<dbReference type="PANTHER" id="PTHR43014">
    <property type="entry name" value="MERCURIC REDUCTASE"/>
    <property type="match status" value="1"/>
</dbReference>
<dbReference type="PRINTS" id="PR00368">
    <property type="entry name" value="FADPNR"/>
</dbReference>
<dbReference type="Pfam" id="PF02852">
    <property type="entry name" value="Pyr_redox_dim"/>
    <property type="match status" value="1"/>
</dbReference>
<keyword evidence="8 9" id="KW-0676">Redox-active center</keyword>
<feature type="transmembrane region" description="Helical" evidence="10">
    <location>
        <begin position="79"/>
        <end position="109"/>
    </location>
</feature>
<dbReference type="InterPro" id="IPR004099">
    <property type="entry name" value="Pyr_nucl-diS_OxRdtase_dimer"/>
</dbReference>
<comment type="similarity">
    <text evidence="2 9">Belongs to the class-I pyridine nucleotide-disulfide oxidoreductase family.</text>
</comment>
<organism evidence="14 15">
    <name type="scientific">Amphritea atlantica</name>
    <dbReference type="NCBI Taxonomy" id="355243"/>
    <lineage>
        <taxon>Bacteria</taxon>
        <taxon>Pseudomonadati</taxon>
        <taxon>Pseudomonadota</taxon>
        <taxon>Gammaproteobacteria</taxon>
        <taxon>Oceanospirillales</taxon>
        <taxon>Oceanospirillaceae</taxon>
        <taxon>Amphritea</taxon>
    </lineage>
</organism>
<dbReference type="PROSITE" id="PS00076">
    <property type="entry name" value="PYRIDINE_REDOX_1"/>
    <property type="match status" value="1"/>
</dbReference>
<dbReference type="InterPro" id="IPR012999">
    <property type="entry name" value="Pyr_OxRdtase_I_AS"/>
</dbReference>
<evidence type="ECO:0000259" key="11">
    <source>
        <dbReference type="Pfam" id="PF02852"/>
    </source>
</evidence>
<dbReference type="PRINTS" id="PR00411">
    <property type="entry name" value="PNDRDTASEI"/>
</dbReference>
<evidence type="ECO:0000256" key="7">
    <source>
        <dbReference type="ARBA" id="ARBA00023157"/>
    </source>
</evidence>
<dbReference type="FunFam" id="3.30.390.30:FF:000001">
    <property type="entry name" value="Dihydrolipoyl dehydrogenase"/>
    <property type="match status" value="1"/>
</dbReference>
<dbReference type="EMBL" id="FOGB01000007">
    <property type="protein sequence ID" value="SEQ72988.1"/>
    <property type="molecule type" value="Genomic_DNA"/>
</dbReference>
<dbReference type="GO" id="GO:0005886">
    <property type="term" value="C:plasma membrane"/>
    <property type="evidence" value="ECO:0007669"/>
    <property type="project" value="UniProtKB-ARBA"/>
</dbReference>
<feature type="domain" description="VTT" evidence="13">
    <location>
        <begin position="71"/>
        <end position="184"/>
    </location>
</feature>
<proteinExistence type="inferred from homology"/>
<keyword evidence="10" id="KW-1133">Transmembrane helix</keyword>
<keyword evidence="14" id="KW-0670">Pyruvate</keyword>
<dbReference type="InterPro" id="IPR036188">
    <property type="entry name" value="FAD/NAD-bd_sf"/>
</dbReference>
<dbReference type="STRING" id="355243.SAMN03080615_02508"/>
<dbReference type="Proteomes" id="UP000198749">
    <property type="component" value="Unassembled WGS sequence"/>
</dbReference>
<evidence type="ECO:0000259" key="12">
    <source>
        <dbReference type="Pfam" id="PF07992"/>
    </source>
</evidence>
<keyword evidence="5" id="KW-0521">NADP</keyword>
<evidence type="ECO:0000256" key="1">
    <source>
        <dbReference type="ARBA" id="ARBA00001974"/>
    </source>
</evidence>
<dbReference type="GO" id="GO:0050660">
    <property type="term" value="F:flavin adenine dinucleotide binding"/>
    <property type="evidence" value="ECO:0007669"/>
    <property type="project" value="TreeGrafter"/>
</dbReference>
<evidence type="ECO:0000313" key="14">
    <source>
        <dbReference type="EMBL" id="SEQ72988.1"/>
    </source>
</evidence>
<dbReference type="InterPro" id="IPR023753">
    <property type="entry name" value="FAD/NAD-binding_dom"/>
</dbReference>
<feature type="transmembrane region" description="Helical" evidence="10">
    <location>
        <begin position="135"/>
        <end position="157"/>
    </location>
</feature>
<evidence type="ECO:0000256" key="9">
    <source>
        <dbReference type="RuleBase" id="RU003691"/>
    </source>
</evidence>
<feature type="domain" description="FAD/NAD(P)-binding" evidence="12">
    <location>
        <begin position="239"/>
        <end position="555"/>
    </location>
</feature>
<feature type="transmembrane region" description="Helical" evidence="10">
    <location>
        <begin position="6"/>
        <end position="28"/>
    </location>
</feature>
<dbReference type="GO" id="GO:0003955">
    <property type="term" value="F:NAD(P)H dehydrogenase (quinone) activity"/>
    <property type="evidence" value="ECO:0007669"/>
    <property type="project" value="TreeGrafter"/>
</dbReference>
<dbReference type="Gene3D" id="3.30.390.30">
    <property type="match status" value="1"/>
</dbReference>
<dbReference type="SUPFAM" id="SSF51905">
    <property type="entry name" value="FAD/NAD(P)-binding domain"/>
    <property type="match status" value="1"/>
</dbReference>
<feature type="transmembrane region" description="Helical" evidence="10">
    <location>
        <begin position="195"/>
        <end position="214"/>
    </location>
</feature>
<evidence type="ECO:0000313" key="15">
    <source>
        <dbReference type="Proteomes" id="UP000198749"/>
    </source>
</evidence>
<dbReference type="PANTHER" id="PTHR43014:SF2">
    <property type="entry name" value="MERCURIC REDUCTASE"/>
    <property type="match status" value="1"/>
</dbReference>
<dbReference type="InterPro" id="IPR016156">
    <property type="entry name" value="FAD/NAD-linked_Rdtase_dimer_sf"/>
</dbReference>
<dbReference type="Pfam" id="PF07992">
    <property type="entry name" value="Pyr_redox_2"/>
    <property type="match status" value="1"/>
</dbReference>
<feature type="transmembrane region" description="Helical" evidence="10">
    <location>
        <begin position="163"/>
        <end position="183"/>
    </location>
</feature>
<dbReference type="AlphaFoldDB" id="A0A1H9IEP6"/>
<dbReference type="SUPFAM" id="SSF55424">
    <property type="entry name" value="FAD/NAD-linked reductases, dimerisation (C-terminal) domain"/>
    <property type="match status" value="1"/>
</dbReference>
<comment type="cofactor">
    <cofactor evidence="1">
        <name>FAD</name>
        <dbReference type="ChEBI" id="CHEBI:57692"/>
    </cofactor>
</comment>
<gene>
    <name evidence="14" type="ORF">SAMN03080615_02508</name>
</gene>
<keyword evidence="6 9" id="KW-0560">Oxidoreductase</keyword>
<keyword evidence="3 9" id="KW-0285">Flavoprotein</keyword>
<keyword evidence="10" id="KW-0472">Membrane</keyword>
<evidence type="ECO:0000256" key="10">
    <source>
        <dbReference type="SAM" id="Phobius"/>
    </source>
</evidence>
<evidence type="ECO:0000256" key="3">
    <source>
        <dbReference type="ARBA" id="ARBA00022630"/>
    </source>
</evidence>
<keyword evidence="4 9" id="KW-0274">FAD</keyword>
<evidence type="ECO:0000256" key="8">
    <source>
        <dbReference type="ARBA" id="ARBA00023284"/>
    </source>
</evidence>
<dbReference type="GO" id="GO:0016668">
    <property type="term" value="F:oxidoreductase activity, acting on a sulfur group of donors, NAD(P) as acceptor"/>
    <property type="evidence" value="ECO:0007669"/>
    <property type="project" value="InterPro"/>
</dbReference>
<dbReference type="Gene3D" id="3.50.50.60">
    <property type="entry name" value="FAD/NAD(P)-binding domain"/>
    <property type="match status" value="2"/>
</dbReference>
<feature type="transmembrane region" description="Helical" evidence="10">
    <location>
        <begin position="49"/>
        <end position="73"/>
    </location>
</feature>
<protein>
    <submittedName>
        <fullName evidence="14">Pyruvate/2-oxoglutarate dehydrogenase complex, dihydrolipoamide dehydrogenase (E3) component</fullName>
    </submittedName>
</protein>
<sequence>MNSKKIILIVVIAALISAFFLLDLGSYLNLGYVKSQQDSLQSWVANNRLAALAAFMLIYTVVTALSLPGAAVMTLLGGAIFGLFTGLLLVSFASSIGATLAFLISRYLLREPLTNKFSKYIDPINRGIEKDGISYLFTLRLVPLFPFFVINAVMGMTRMKAGTFYWVSQLGMLPGTAVFVNAGTQLAAIEQPGDILSPSLILSFCLLGAFPWIAKSIADAVKQRRVYTGFNKPKKFDTNMVVIGAGAGGLVTSYIAAATRAKVTLIERHKMGGDCLNTGCVPSKALIRTTHFLADIRDAEQLGIRKAAVEYDFAEVMERVQRIIQTIEPHDSIARYESLGVDCVTGEAFIRSPWEVEVNGKTITTRNIVIATGARPTIPQIPGIDKVDPLTSDTVWGLRQRPERLLILGAGAIGCELGQCFARLGSTVSILFRGNQVLTREDQDAAAVVEKRLIEDGIRICSGHTPLRFEVAAKGYELVCRHNDQEKRIGFDKLLVATGRSANVTGFGLEDLGITAQPGGTIQVDDYLRTRFPNILACGDVIGPYQFTHAASHQAWYAAVNGLFGQLKRFRVDYRFIPFTTYTSPEVARIGLNEKQAIDKGIAYEVVRYNLEELDRAITDEAAYGFVKVLLKPGSDKIIGVTLVGEHAAEMLPEFALAMKNKLGLNKILGTLHAYPTLNEANRFVAGEWKKQHAPQKVLGWLERFHSWKRG</sequence>
<keyword evidence="15" id="KW-1185">Reference proteome</keyword>
<evidence type="ECO:0000256" key="5">
    <source>
        <dbReference type="ARBA" id="ARBA00022857"/>
    </source>
</evidence>
<evidence type="ECO:0000256" key="4">
    <source>
        <dbReference type="ARBA" id="ARBA00022827"/>
    </source>
</evidence>